<gene>
    <name evidence="1" type="ORF">HMPREF0549_1554</name>
</gene>
<dbReference type="HOGENOM" id="CLU_3201460_0_0_9"/>
<evidence type="ECO:0000313" key="1">
    <source>
        <dbReference type="EMBL" id="EEJ39999.1"/>
    </source>
</evidence>
<sequence>MVSKSGTTTEPSIAFRIFKNLLIKKYGEMKPISGSTLPLIRLRVL</sequence>
<dbReference type="GO" id="GO:0097367">
    <property type="term" value="F:carbohydrate derivative binding"/>
    <property type="evidence" value="ECO:0007669"/>
    <property type="project" value="InterPro"/>
</dbReference>
<organism evidence="1 2">
    <name type="scientific">Limosilactobacillus vaginalis DSM 5837 = ATCC 49540</name>
    <dbReference type="NCBI Taxonomy" id="1423814"/>
    <lineage>
        <taxon>Bacteria</taxon>
        <taxon>Bacillati</taxon>
        <taxon>Bacillota</taxon>
        <taxon>Bacilli</taxon>
        <taxon>Lactobacillales</taxon>
        <taxon>Lactobacillaceae</taxon>
        <taxon>Limosilactobacillus</taxon>
    </lineage>
</organism>
<dbReference type="EMBL" id="ACGV01000171">
    <property type="protein sequence ID" value="EEJ39999.1"/>
    <property type="molecule type" value="Genomic_DNA"/>
</dbReference>
<accession>C2EVR8</accession>
<dbReference type="SUPFAM" id="SSF53697">
    <property type="entry name" value="SIS domain"/>
    <property type="match status" value="1"/>
</dbReference>
<dbReference type="Proteomes" id="UP000004483">
    <property type="component" value="Unassembled WGS sequence"/>
</dbReference>
<dbReference type="STRING" id="1423814.HMPREF0549_1554"/>
<proteinExistence type="predicted"/>
<reference evidence="1 2" key="1">
    <citation type="submission" date="2009-01" db="EMBL/GenBank/DDBJ databases">
        <authorList>
            <person name="Qin X."/>
            <person name="Bachman B."/>
            <person name="Battles P."/>
            <person name="Bell A."/>
            <person name="Bess C."/>
            <person name="Bickham C."/>
            <person name="Chaboub L."/>
            <person name="Chen D."/>
            <person name="Coyle M."/>
            <person name="Deiros D.R."/>
            <person name="Dinh H."/>
            <person name="Forbes L."/>
            <person name="Fowler G."/>
            <person name="Francisco L."/>
            <person name="Fu Q."/>
            <person name="Gubbala S."/>
            <person name="Hale W."/>
            <person name="Han Y."/>
            <person name="Hemphill L."/>
            <person name="Highlander S.K."/>
            <person name="Hirani K."/>
            <person name="Hogues M."/>
            <person name="Jackson L."/>
            <person name="Jakkamsetti A."/>
            <person name="Javaid M."/>
            <person name="Jiang H."/>
            <person name="Korchina V."/>
            <person name="Kovar C."/>
            <person name="Lara F."/>
            <person name="Lee S."/>
            <person name="Mata R."/>
            <person name="Mathew T."/>
            <person name="Moen C."/>
            <person name="Morales K."/>
            <person name="Munidasa M."/>
            <person name="Nazareth L."/>
            <person name="Ngo R."/>
            <person name="Nguyen L."/>
            <person name="Okwuonu G."/>
            <person name="Ongeri F."/>
            <person name="Patil S."/>
            <person name="Petrosino J."/>
            <person name="Pham C."/>
            <person name="Pham P."/>
            <person name="Pu L.-L."/>
            <person name="Puazo M."/>
            <person name="Raj R."/>
            <person name="Reid J."/>
            <person name="Rouhana J."/>
            <person name="Saada N."/>
            <person name="Shang Y."/>
            <person name="Simmons D."/>
            <person name="Thornton R."/>
            <person name="Warren J."/>
            <person name="Weissenberger G."/>
            <person name="Zhang J."/>
            <person name="Zhang L."/>
            <person name="Zhou C."/>
            <person name="Zhu D."/>
            <person name="Muzny D."/>
            <person name="Worley K."/>
            <person name="Gibbs R."/>
        </authorList>
    </citation>
    <scope>NUCLEOTIDE SEQUENCE [LARGE SCALE GENOMIC DNA]</scope>
    <source>
        <strain evidence="1 2">ATCC 49540</strain>
    </source>
</reference>
<dbReference type="GO" id="GO:1901135">
    <property type="term" value="P:carbohydrate derivative metabolic process"/>
    <property type="evidence" value="ECO:0007669"/>
    <property type="project" value="InterPro"/>
</dbReference>
<dbReference type="InterPro" id="IPR046348">
    <property type="entry name" value="SIS_dom_sf"/>
</dbReference>
<name>C2EVR8_9LACO</name>
<dbReference type="Gene3D" id="3.40.50.10490">
    <property type="entry name" value="Glucose-6-phosphate isomerase like protein, domain 1"/>
    <property type="match status" value="1"/>
</dbReference>
<dbReference type="AlphaFoldDB" id="C2EVR8"/>
<protein>
    <submittedName>
        <fullName evidence="1">Uncharacterized protein</fullName>
    </submittedName>
</protein>
<comment type="caution">
    <text evidence="1">The sequence shown here is derived from an EMBL/GenBank/DDBJ whole genome shotgun (WGS) entry which is preliminary data.</text>
</comment>
<evidence type="ECO:0000313" key="2">
    <source>
        <dbReference type="Proteomes" id="UP000004483"/>
    </source>
</evidence>